<dbReference type="SUPFAM" id="SSF52794">
    <property type="entry name" value="PTS system IIB component-like"/>
    <property type="match status" value="1"/>
</dbReference>
<keyword evidence="8" id="KW-0598">Phosphotransferase system</keyword>
<dbReference type="FunFam" id="3.40.930.10:FF:000009">
    <property type="entry name" value="PTS system, fructose specific IIABC component"/>
    <property type="match status" value="1"/>
</dbReference>
<dbReference type="InterPro" id="IPR036095">
    <property type="entry name" value="PTS_EIIB-like_sf"/>
</dbReference>
<feature type="transmembrane region" description="Helical" evidence="13">
    <location>
        <begin position="337"/>
        <end position="359"/>
    </location>
</feature>
<dbReference type="GO" id="GO:0090563">
    <property type="term" value="F:protein-phosphocysteine-sugar phosphotransferase activity"/>
    <property type="evidence" value="ECO:0007669"/>
    <property type="project" value="TreeGrafter"/>
</dbReference>
<dbReference type="Pfam" id="PF00359">
    <property type="entry name" value="PTS_EIIA_2"/>
    <property type="match status" value="1"/>
</dbReference>
<dbReference type="CDD" id="cd00211">
    <property type="entry name" value="PTS_IIA_fru"/>
    <property type="match status" value="1"/>
</dbReference>
<dbReference type="InterPro" id="IPR050864">
    <property type="entry name" value="Bacterial_PTS_Sugar_Transport"/>
</dbReference>
<dbReference type="InterPro" id="IPR004715">
    <property type="entry name" value="PTS_IIA_fruc"/>
</dbReference>
<feature type="transmembrane region" description="Helical" evidence="13">
    <location>
        <begin position="302"/>
        <end position="325"/>
    </location>
</feature>
<feature type="transmembrane region" description="Helical" evidence="13">
    <location>
        <begin position="535"/>
        <end position="559"/>
    </location>
</feature>
<keyword evidence="7" id="KW-0808">Transferase</keyword>
<feature type="transmembrane region" description="Helical" evidence="13">
    <location>
        <begin position="645"/>
        <end position="670"/>
    </location>
</feature>
<dbReference type="Pfam" id="PF02378">
    <property type="entry name" value="PTS_EIIC"/>
    <property type="match status" value="1"/>
</dbReference>
<evidence type="ECO:0000256" key="12">
    <source>
        <dbReference type="ARBA" id="ARBA00023136"/>
    </source>
</evidence>
<feature type="transmembrane region" description="Helical" evidence="13">
    <location>
        <begin position="494"/>
        <end position="515"/>
    </location>
</feature>
<keyword evidence="18" id="KW-1185">Reference proteome</keyword>
<dbReference type="InterPro" id="IPR006327">
    <property type="entry name" value="PTS_IIC_fruc"/>
</dbReference>
<dbReference type="InterPro" id="IPR003353">
    <property type="entry name" value="PTS_IIB_fruc"/>
</dbReference>
<protein>
    <submittedName>
        <fullName evidence="17">PTS fructose transporter subunit IIABC</fullName>
    </submittedName>
</protein>
<keyword evidence="5" id="KW-0597">Phosphoprotein</keyword>
<dbReference type="InterPro" id="IPR016152">
    <property type="entry name" value="PTrfase/Anion_transptr"/>
</dbReference>
<dbReference type="InterPro" id="IPR013011">
    <property type="entry name" value="PTS_EIIB_2"/>
</dbReference>
<evidence type="ECO:0000256" key="1">
    <source>
        <dbReference type="ARBA" id="ARBA00004429"/>
    </source>
</evidence>
<dbReference type="NCBIfam" id="TIGR00848">
    <property type="entry name" value="fruA"/>
    <property type="match status" value="1"/>
</dbReference>
<evidence type="ECO:0000259" key="16">
    <source>
        <dbReference type="PROSITE" id="PS51104"/>
    </source>
</evidence>
<reference evidence="17 18" key="1">
    <citation type="submission" date="2018-02" db="EMBL/GenBank/DDBJ databases">
        <title>Mycoplasma marinum and Mycoplasma todarodis sp. nov., moderately halophilic and psychrotolerant mycoplasmas isolated from cephalopods.</title>
        <authorList>
            <person name="Viver T."/>
        </authorList>
    </citation>
    <scope>NUCLEOTIDE SEQUENCE [LARGE SCALE GENOMIC DNA]</scope>
    <source>
        <strain evidence="17 18">PE</strain>
    </source>
</reference>
<evidence type="ECO:0000256" key="9">
    <source>
        <dbReference type="ARBA" id="ARBA00022692"/>
    </source>
</evidence>
<dbReference type="NCBIfam" id="TIGR00829">
    <property type="entry name" value="FRU"/>
    <property type="match status" value="1"/>
</dbReference>
<keyword evidence="4" id="KW-1003">Cell membrane</keyword>
<proteinExistence type="predicted"/>
<dbReference type="OrthoDB" id="9782569at2"/>
<feature type="domain" description="PTS EIIB type-2" evidence="15">
    <location>
        <begin position="166"/>
        <end position="261"/>
    </location>
</feature>
<dbReference type="GO" id="GO:0016301">
    <property type="term" value="F:kinase activity"/>
    <property type="evidence" value="ECO:0007669"/>
    <property type="project" value="UniProtKB-KW"/>
</dbReference>
<dbReference type="GO" id="GO:0005737">
    <property type="term" value="C:cytoplasm"/>
    <property type="evidence" value="ECO:0007669"/>
    <property type="project" value="UniProtKB-SubCell"/>
</dbReference>
<evidence type="ECO:0000256" key="4">
    <source>
        <dbReference type="ARBA" id="ARBA00022475"/>
    </source>
</evidence>
<feature type="domain" description="PTS EIIC type-2" evidence="16">
    <location>
        <begin position="291"/>
        <end position="669"/>
    </location>
</feature>
<dbReference type="Pfam" id="PF02302">
    <property type="entry name" value="PTS_IIB"/>
    <property type="match status" value="1"/>
</dbReference>
<gene>
    <name evidence="17" type="ORF">C4B24_03405</name>
</gene>
<name>A0A4R0XNC6_9MOLU</name>
<dbReference type="AlphaFoldDB" id="A0A4R0XNC6"/>
<feature type="transmembrane region" description="Helical" evidence="13">
    <location>
        <begin position="571"/>
        <end position="592"/>
    </location>
</feature>
<dbReference type="PROSITE" id="PS51104">
    <property type="entry name" value="PTS_EIIC_TYPE_2"/>
    <property type="match status" value="1"/>
</dbReference>
<feature type="transmembrane region" description="Helical" evidence="13">
    <location>
        <begin position="413"/>
        <end position="436"/>
    </location>
</feature>
<evidence type="ECO:0000256" key="2">
    <source>
        <dbReference type="ARBA" id="ARBA00004496"/>
    </source>
</evidence>
<evidence type="ECO:0000313" key="17">
    <source>
        <dbReference type="EMBL" id="TCG10982.1"/>
    </source>
</evidence>
<evidence type="ECO:0000259" key="14">
    <source>
        <dbReference type="PROSITE" id="PS51094"/>
    </source>
</evidence>
<dbReference type="GO" id="GO:0009401">
    <property type="term" value="P:phosphoenolpyruvate-dependent sugar phosphotransferase system"/>
    <property type="evidence" value="ECO:0007669"/>
    <property type="project" value="UniProtKB-KW"/>
</dbReference>
<evidence type="ECO:0000256" key="10">
    <source>
        <dbReference type="ARBA" id="ARBA00022777"/>
    </source>
</evidence>
<dbReference type="GO" id="GO:0005886">
    <property type="term" value="C:plasma membrane"/>
    <property type="evidence" value="ECO:0007669"/>
    <property type="project" value="UniProtKB-SubCell"/>
</dbReference>
<keyword evidence="6" id="KW-0762">Sugar transport</keyword>
<dbReference type="PROSITE" id="PS51094">
    <property type="entry name" value="PTS_EIIA_TYPE_2"/>
    <property type="match status" value="1"/>
</dbReference>
<dbReference type="InterPro" id="IPR003352">
    <property type="entry name" value="PTS_EIIC"/>
</dbReference>
<dbReference type="CDD" id="cd05569">
    <property type="entry name" value="PTS_IIB_fructose"/>
    <property type="match status" value="1"/>
</dbReference>
<dbReference type="Gene3D" id="3.40.930.10">
    <property type="entry name" value="Mannitol-specific EII, Chain A"/>
    <property type="match status" value="1"/>
</dbReference>
<dbReference type="PANTHER" id="PTHR30505">
    <property type="entry name" value="FRUCTOSE-LIKE PERMEASE"/>
    <property type="match status" value="1"/>
</dbReference>
<dbReference type="SUPFAM" id="SSF55804">
    <property type="entry name" value="Phoshotransferase/anion transport protein"/>
    <property type="match status" value="1"/>
</dbReference>
<dbReference type="EMBL" id="PSZO01000016">
    <property type="protein sequence ID" value="TCG10982.1"/>
    <property type="molecule type" value="Genomic_DNA"/>
</dbReference>
<feature type="domain" description="PTS EIIA type-2" evidence="14">
    <location>
        <begin position="6"/>
        <end position="150"/>
    </location>
</feature>
<evidence type="ECO:0000256" key="5">
    <source>
        <dbReference type="ARBA" id="ARBA00022553"/>
    </source>
</evidence>
<feature type="transmembrane region" description="Helical" evidence="13">
    <location>
        <begin position="448"/>
        <end position="474"/>
    </location>
</feature>
<evidence type="ECO:0000256" key="6">
    <source>
        <dbReference type="ARBA" id="ARBA00022597"/>
    </source>
</evidence>
<keyword evidence="10" id="KW-0418">Kinase</keyword>
<keyword evidence="11 13" id="KW-1133">Transmembrane helix</keyword>
<dbReference type="NCBIfam" id="TIGR01427">
    <property type="entry name" value="PTS_IIC_fructo"/>
    <property type="match status" value="1"/>
</dbReference>
<dbReference type="GO" id="GO:0005351">
    <property type="term" value="F:carbohydrate:proton symporter activity"/>
    <property type="evidence" value="ECO:0007669"/>
    <property type="project" value="InterPro"/>
</dbReference>
<evidence type="ECO:0000256" key="8">
    <source>
        <dbReference type="ARBA" id="ARBA00022683"/>
    </source>
</evidence>
<evidence type="ECO:0000259" key="15">
    <source>
        <dbReference type="PROSITE" id="PS51099"/>
    </source>
</evidence>
<dbReference type="PANTHER" id="PTHR30505:SF0">
    <property type="entry name" value="FRUCTOSE-LIKE PTS SYSTEM EIIBC COMPONENT-RELATED"/>
    <property type="match status" value="1"/>
</dbReference>
<evidence type="ECO:0000256" key="3">
    <source>
        <dbReference type="ARBA" id="ARBA00022448"/>
    </source>
</evidence>
<keyword evidence="3" id="KW-0813">Transport</keyword>
<sequence>MSTLNKLFNSKAIIFNLKATSKEEVLKEIAAKLTKEKFVNDEKAFLQALKDRESQFSTGIGGGLGIPHAQSKHVEKNVVLIAKSKKGIEWNSMDDKPVHTIFSIALSEENANQQVEVLADLSKMMMDSEFIKNLNKSKNKTELFKVVSTYETKKQETKVISGAKNIVAITACPTGIAHTYMAAEYLEDAAKNLKYNIKVETQGRQTEGVLTQEDIDAADVIILAVDKGIDGMSRFNGRNVKKVGTKAVIADAPKVINEGLEEKGTTKISVSDSGSNNAASTELEWNAFKNVYKNLMGGVSRMLPFVVAGGILIGLAFLLDSGVVGGNLGVTRNISRWFAGLGKVTFGIFVPVLGAYVAYSIVGPEGLLPGFVAGLIASGGGILYGVNATGGHISTGWSDLWGSLTPGVPADVLQAGSGFIGTMVGGYVAALAVFVLRKYAFAKVNKTFRGVVSIIAMPLLSVIITGTIMFALQIPLAYFAYGLKLGLTSLGNRNLLWLVGLVVGFMMALDMGGPVNKAAYVFATGLLQNGSHSEFVIMAEVMIAGMVPPMAITFSTLVFRDKAWTKKEQIAAYPNWLLGLFFITEGAIPFAAKDPKRVIPSIIIGSMVAGLIIGLTNVGVNAPHGGIFVFALLRTSLFASQGASIGMAILFAFLALVAGTVSGGMVLGLWRKIDVKRGKLKLAQ</sequence>
<dbReference type="RefSeq" id="WP_131599362.1">
    <property type="nucleotide sequence ID" value="NZ_PSZO01000016.1"/>
</dbReference>
<dbReference type="PROSITE" id="PS51099">
    <property type="entry name" value="PTS_EIIB_TYPE_2"/>
    <property type="match status" value="1"/>
</dbReference>
<evidence type="ECO:0000256" key="11">
    <source>
        <dbReference type="ARBA" id="ARBA00022989"/>
    </source>
</evidence>
<accession>A0A4R0XNC6</accession>
<dbReference type="Gene3D" id="3.40.50.2300">
    <property type="match status" value="1"/>
</dbReference>
<dbReference type="Proteomes" id="UP000294192">
    <property type="component" value="Unassembled WGS sequence"/>
</dbReference>
<dbReference type="InterPro" id="IPR013014">
    <property type="entry name" value="PTS_EIIC_2"/>
</dbReference>
<evidence type="ECO:0000256" key="13">
    <source>
        <dbReference type="SAM" id="Phobius"/>
    </source>
</evidence>
<comment type="caution">
    <text evidence="17">The sequence shown here is derived from an EMBL/GenBank/DDBJ whole genome shotgun (WGS) entry which is preliminary data.</text>
</comment>
<evidence type="ECO:0000256" key="7">
    <source>
        <dbReference type="ARBA" id="ARBA00022679"/>
    </source>
</evidence>
<feature type="transmembrane region" description="Helical" evidence="13">
    <location>
        <begin position="604"/>
        <end position="633"/>
    </location>
</feature>
<keyword evidence="12 13" id="KW-0472">Membrane</keyword>
<keyword evidence="9 13" id="KW-0812">Transmembrane</keyword>
<feature type="transmembrane region" description="Helical" evidence="13">
    <location>
        <begin position="371"/>
        <end position="393"/>
    </location>
</feature>
<dbReference type="GO" id="GO:0022877">
    <property type="term" value="F:protein-N(PI)-phosphohistidine-fructose phosphotransferase system transporter activity"/>
    <property type="evidence" value="ECO:0007669"/>
    <property type="project" value="InterPro"/>
</dbReference>
<comment type="subcellular location">
    <subcellularLocation>
        <location evidence="1">Cell inner membrane</location>
        <topology evidence="1">Multi-pass membrane protein</topology>
    </subcellularLocation>
    <subcellularLocation>
        <location evidence="2">Cytoplasm</location>
    </subcellularLocation>
</comment>
<evidence type="ECO:0000313" key="18">
    <source>
        <dbReference type="Proteomes" id="UP000294192"/>
    </source>
</evidence>
<dbReference type="InterPro" id="IPR002178">
    <property type="entry name" value="PTS_EIIA_type-2_dom"/>
</dbReference>
<dbReference type="InterPro" id="IPR003501">
    <property type="entry name" value="PTS_EIIB_2/3"/>
</dbReference>
<organism evidence="17 18">
    <name type="scientific">Mycoplasma marinum</name>
    <dbReference type="NCBI Taxonomy" id="1937190"/>
    <lineage>
        <taxon>Bacteria</taxon>
        <taxon>Bacillati</taxon>
        <taxon>Mycoplasmatota</taxon>
        <taxon>Mollicutes</taxon>
        <taxon>Mycoplasmataceae</taxon>
        <taxon>Mycoplasma</taxon>
    </lineage>
</organism>